<evidence type="ECO:0000256" key="2">
    <source>
        <dbReference type="ARBA" id="ARBA00022475"/>
    </source>
</evidence>
<dbReference type="Pfam" id="PF02687">
    <property type="entry name" value="FtsX"/>
    <property type="match status" value="2"/>
</dbReference>
<evidence type="ECO:0000256" key="4">
    <source>
        <dbReference type="ARBA" id="ARBA00022989"/>
    </source>
</evidence>
<feature type="transmembrane region" description="Helical" evidence="6">
    <location>
        <begin position="386"/>
        <end position="410"/>
    </location>
</feature>
<comment type="subcellular location">
    <subcellularLocation>
        <location evidence="1">Cell membrane</location>
        <topology evidence="1">Multi-pass membrane protein</topology>
    </subcellularLocation>
</comment>
<keyword evidence="4 6" id="KW-1133">Transmembrane helix</keyword>
<feature type="transmembrane region" description="Helical" evidence="6">
    <location>
        <begin position="21"/>
        <end position="41"/>
    </location>
</feature>
<dbReference type="OrthoDB" id="5933722at2"/>
<dbReference type="InterPro" id="IPR003838">
    <property type="entry name" value="ABC3_permease_C"/>
</dbReference>
<evidence type="ECO:0000313" key="9">
    <source>
        <dbReference type="EMBL" id="AXY73890.1"/>
    </source>
</evidence>
<feature type="transmembrane region" description="Helical" evidence="6">
    <location>
        <begin position="431"/>
        <end position="455"/>
    </location>
</feature>
<organism evidence="9 10">
    <name type="scientific">Paraflavitalea soli</name>
    <dbReference type="NCBI Taxonomy" id="2315862"/>
    <lineage>
        <taxon>Bacteria</taxon>
        <taxon>Pseudomonadati</taxon>
        <taxon>Bacteroidota</taxon>
        <taxon>Chitinophagia</taxon>
        <taxon>Chitinophagales</taxon>
        <taxon>Chitinophagaceae</taxon>
        <taxon>Paraflavitalea</taxon>
    </lineage>
</organism>
<dbReference type="RefSeq" id="WP_119049746.1">
    <property type="nucleotide sequence ID" value="NZ_CP032157.1"/>
</dbReference>
<dbReference type="PANTHER" id="PTHR30572">
    <property type="entry name" value="MEMBRANE COMPONENT OF TRANSPORTER-RELATED"/>
    <property type="match status" value="1"/>
</dbReference>
<feature type="domain" description="MacB-like periplasmic core" evidence="8">
    <location>
        <begin position="442"/>
        <end position="642"/>
    </location>
</feature>
<dbReference type="InterPro" id="IPR050250">
    <property type="entry name" value="Macrolide_Exporter_MacB"/>
</dbReference>
<dbReference type="KEGG" id="pseg:D3H65_07810"/>
<name>A0A3B7MLH1_9BACT</name>
<evidence type="ECO:0000256" key="5">
    <source>
        <dbReference type="ARBA" id="ARBA00023136"/>
    </source>
</evidence>
<evidence type="ECO:0000259" key="7">
    <source>
        <dbReference type="Pfam" id="PF02687"/>
    </source>
</evidence>
<evidence type="ECO:0000256" key="6">
    <source>
        <dbReference type="SAM" id="Phobius"/>
    </source>
</evidence>
<dbReference type="PANTHER" id="PTHR30572:SF18">
    <property type="entry name" value="ABC-TYPE MACROLIDE FAMILY EXPORT SYSTEM PERMEASE COMPONENT 2"/>
    <property type="match status" value="1"/>
</dbReference>
<feature type="transmembrane region" description="Helical" evidence="6">
    <location>
        <begin position="292"/>
        <end position="315"/>
    </location>
</feature>
<dbReference type="InterPro" id="IPR025857">
    <property type="entry name" value="MacB_PCD"/>
</dbReference>
<evidence type="ECO:0000256" key="1">
    <source>
        <dbReference type="ARBA" id="ARBA00004651"/>
    </source>
</evidence>
<proteinExistence type="predicted"/>
<feature type="domain" description="ABC3 transporter permease C-terminal" evidence="7">
    <location>
        <begin position="298"/>
        <end position="415"/>
    </location>
</feature>
<gene>
    <name evidence="9" type="ORF">D3H65_07810</name>
</gene>
<keyword evidence="5 6" id="KW-0472">Membrane</keyword>
<dbReference type="Pfam" id="PF12704">
    <property type="entry name" value="MacB_PCD"/>
    <property type="match status" value="2"/>
</dbReference>
<protein>
    <submittedName>
        <fullName evidence="9">ABC transporter permease</fullName>
    </submittedName>
</protein>
<dbReference type="Proteomes" id="UP000263900">
    <property type="component" value="Chromosome"/>
</dbReference>
<keyword evidence="10" id="KW-1185">Reference proteome</keyword>
<evidence type="ECO:0000313" key="10">
    <source>
        <dbReference type="Proteomes" id="UP000263900"/>
    </source>
</evidence>
<dbReference type="EMBL" id="CP032157">
    <property type="protein sequence ID" value="AXY73890.1"/>
    <property type="molecule type" value="Genomic_DNA"/>
</dbReference>
<dbReference type="AlphaFoldDB" id="A0A3B7MLH1"/>
<evidence type="ECO:0000256" key="3">
    <source>
        <dbReference type="ARBA" id="ARBA00022692"/>
    </source>
</evidence>
<feature type="transmembrane region" description="Helical" evidence="6">
    <location>
        <begin position="721"/>
        <end position="749"/>
    </location>
</feature>
<feature type="transmembrane region" description="Helical" evidence="6">
    <location>
        <begin position="687"/>
        <end position="709"/>
    </location>
</feature>
<evidence type="ECO:0000259" key="8">
    <source>
        <dbReference type="Pfam" id="PF12704"/>
    </source>
</evidence>
<keyword evidence="3 6" id="KW-0812">Transmembrane</keyword>
<keyword evidence="2" id="KW-1003">Cell membrane</keyword>
<feature type="domain" description="MacB-like periplasmic core" evidence="8">
    <location>
        <begin position="20"/>
        <end position="236"/>
    </location>
</feature>
<sequence length="808" mass="90772">MLKNYIKTAFRNFRRNKFYTSLNITGLAIGIATCMLILLYVHDELSYDRFNAKASRIYRINNEIRFGGNYFDVAQTPALLGTEAVKQLPQVEQYTRLRWRAPLLIKKGAANIRETRLAYSDSTLFEVFTLPMISGDPLTALKEPHSLVITESMARKYFDHTDVAGQYLTINDTVRYKVTGVIRDIPQNSHFNFDLILPFVEMKESRSDNWLSQNFNTYLVLKKGTDVHKVSQQVDALLQSFMEPELRSVLGISLDEFNKQGSFVKCTLTPLTDIHLHSNREGEMAPNGDIQYVYIFSLVAFFILAIACVNFMNLFTARASNRAREIGVRKVLGSLRSNLIHQFLIESLLISFIALLVALLMVWPILPYFNELAGKEISFYVLLKPSMAGALLLFALMIGLLAGTYPAFLLSSFQPIEVLKGKLAKGFKGSWLRNALVVFQFAVSIMLIIGTIVIYGQLRYMHRKDIGFNRQQVLVIHNTDALKKELTAFKNGLQQLSGVAGVTMTGYLPVSGDRNNNAFFTSPALDPKSVISMQSWYVDDQYIPTLAVKLLEGRNFSPQFPTDSTGIILNEAAAARFLATNTALNKKLYVLADTKSKALKEYHVIGVMKNFHFNSLRESITPLALFLGKDRTSIAVRLNEQHITATIGAIQRQWRSMAPGQPFVHSFMNEEFDRLYKTDQRTGKITVSFAILAILIACLGLFALVAYAAEQRIKEIGIRKVLGASVISLLRLLSFNFLKLVAIAALISFPVSWWAMNKWLQGFAYRIAISWQVFAIAGVAALLIALLTISFQAIKAAIANPVESLRSE</sequence>
<accession>A0A3B7MLH1</accession>
<feature type="transmembrane region" description="Helical" evidence="6">
    <location>
        <begin position="769"/>
        <end position="789"/>
    </location>
</feature>
<reference evidence="9 10" key="1">
    <citation type="submission" date="2018-09" db="EMBL/GenBank/DDBJ databases">
        <title>Genome sequencing of strain 6GH32-13.</title>
        <authorList>
            <person name="Weon H.-Y."/>
            <person name="Heo J."/>
            <person name="Kwon S.-W."/>
        </authorList>
    </citation>
    <scope>NUCLEOTIDE SEQUENCE [LARGE SCALE GENOMIC DNA]</scope>
    <source>
        <strain evidence="9 10">5GH32-13</strain>
    </source>
</reference>
<dbReference type="GO" id="GO:0022857">
    <property type="term" value="F:transmembrane transporter activity"/>
    <property type="evidence" value="ECO:0007669"/>
    <property type="project" value="TreeGrafter"/>
</dbReference>
<feature type="domain" description="ABC3 transporter permease C-terminal" evidence="7">
    <location>
        <begin position="688"/>
        <end position="801"/>
    </location>
</feature>
<dbReference type="GO" id="GO:0005886">
    <property type="term" value="C:plasma membrane"/>
    <property type="evidence" value="ECO:0007669"/>
    <property type="project" value="UniProtKB-SubCell"/>
</dbReference>
<feature type="transmembrane region" description="Helical" evidence="6">
    <location>
        <begin position="343"/>
        <end position="366"/>
    </location>
</feature>